<dbReference type="GO" id="GO:0016491">
    <property type="term" value="F:oxidoreductase activity"/>
    <property type="evidence" value="ECO:0007669"/>
    <property type="project" value="UniProtKB-KW"/>
</dbReference>
<dbReference type="SMART" id="SM01092">
    <property type="entry name" value="CO_deh_flav_C"/>
    <property type="match status" value="1"/>
</dbReference>
<evidence type="ECO:0000256" key="2">
    <source>
        <dbReference type="ARBA" id="ARBA00022827"/>
    </source>
</evidence>
<sequence length="288" mass="32078">MVQTKQVWKPDGLQEAWETASQLKQDFCFVAGGTWLRTQWENGEHQPANLIALDDVPEMHASIQEDSRHLVIGSLTLLSDLIESPLVLERVPLLQEACSRIAAPSIRHQATIGGNIMSAVGDTLPVLLVYEAVFRWYDGTQIIEQPVEEWVQEEKAPMRLLLEIAIPIRERPEGTLSFFVKTGRRETFIPSQVTVAGMILTDASGSVYDAKLAAGGGSAVPARLHGAEALFLRSSSRKLFPALMHDQIKREFQPPGDVFASSEYKKRVAANLIVGEWYRKERGFVEAQ</sequence>
<dbReference type="InterPro" id="IPR002346">
    <property type="entry name" value="Mopterin_DH_FAD-bd"/>
</dbReference>
<dbReference type="AlphaFoldDB" id="A0A2P6MLM9"/>
<dbReference type="PROSITE" id="PS51387">
    <property type="entry name" value="FAD_PCMH"/>
    <property type="match status" value="1"/>
</dbReference>
<dbReference type="InterPro" id="IPR036318">
    <property type="entry name" value="FAD-bd_PCMH-like_sf"/>
</dbReference>
<dbReference type="OrthoDB" id="9774454at2"/>
<keyword evidence="2" id="KW-0274">FAD</keyword>
<evidence type="ECO:0000256" key="3">
    <source>
        <dbReference type="ARBA" id="ARBA00023002"/>
    </source>
</evidence>
<keyword evidence="3" id="KW-0560">Oxidoreductase</keyword>
<dbReference type="SUPFAM" id="SSF55447">
    <property type="entry name" value="CO dehydrogenase flavoprotein C-terminal domain-like"/>
    <property type="match status" value="1"/>
</dbReference>
<accession>A0A2P6MLM9</accession>
<evidence type="ECO:0000259" key="4">
    <source>
        <dbReference type="PROSITE" id="PS51387"/>
    </source>
</evidence>
<comment type="caution">
    <text evidence="5">The sequence shown here is derived from an EMBL/GenBank/DDBJ whole genome shotgun (WGS) entry which is preliminary data.</text>
</comment>
<dbReference type="GO" id="GO:0071949">
    <property type="term" value="F:FAD binding"/>
    <property type="evidence" value="ECO:0007669"/>
    <property type="project" value="InterPro"/>
</dbReference>
<keyword evidence="1" id="KW-0285">Flavoprotein</keyword>
<dbReference type="EMBL" id="PVNS01000001">
    <property type="protein sequence ID" value="PRO67181.1"/>
    <property type="molecule type" value="Genomic_DNA"/>
</dbReference>
<dbReference type="Gene3D" id="3.30.390.50">
    <property type="entry name" value="CO dehydrogenase flavoprotein, C-terminal domain"/>
    <property type="match status" value="1"/>
</dbReference>
<proteinExistence type="predicted"/>
<dbReference type="PANTHER" id="PTHR42659">
    <property type="entry name" value="XANTHINE DEHYDROGENASE SUBUNIT C-RELATED"/>
    <property type="match status" value="1"/>
</dbReference>
<dbReference type="SUPFAM" id="SSF56176">
    <property type="entry name" value="FAD-binding/transporter-associated domain-like"/>
    <property type="match status" value="1"/>
</dbReference>
<dbReference type="InterPro" id="IPR051312">
    <property type="entry name" value="Diverse_Substr_Oxidored"/>
</dbReference>
<reference evidence="5 6" key="1">
    <citation type="submission" date="2018-03" db="EMBL/GenBank/DDBJ databases">
        <title>Bacillus urumqiensis sp. nov., a moderately haloalkaliphilic bacterium isolated from a salt lake.</title>
        <authorList>
            <person name="Zhao B."/>
            <person name="Liao Z."/>
        </authorList>
    </citation>
    <scope>NUCLEOTIDE SEQUENCE [LARGE SCALE GENOMIC DNA]</scope>
    <source>
        <strain evidence="5 6">BZ-SZ-XJ18</strain>
    </source>
</reference>
<protein>
    <recommendedName>
        <fullName evidence="4">FAD-binding PCMH-type domain-containing protein</fullName>
    </recommendedName>
</protein>
<dbReference type="InterPro" id="IPR005107">
    <property type="entry name" value="CO_DH_flav_C"/>
</dbReference>
<evidence type="ECO:0000313" key="5">
    <source>
        <dbReference type="EMBL" id="PRO67181.1"/>
    </source>
</evidence>
<dbReference type="Proteomes" id="UP000243650">
    <property type="component" value="Unassembled WGS sequence"/>
</dbReference>
<dbReference type="PANTHER" id="PTHR42659:SF2">
    <property type="entry name" value="XANTHINE DEHYDROGENASE SUBUNIT C-RELATED"/>
    <property type="match status" value="1"/>
</dbReference>
<dbReference type="Gene3D" id="3.30.465.10">
    <property type="match status" value="1"/>
</dbReference>
<keyword evidence="6" id="KW-1185">Reference proteome</keyword>
<evidence type="ECO:0000313" key="6">
    <source>
        <dbReference type="Proteomes" id="UP000243650"/>
    </source>
</evidence>
<name>A0A2P6MLM9_ALKUR</name>
<dbReference type="Pfam" id="PF03450">
    <property type="entry name" value="CO_deh_flav_C"/>
    <property type="match status" value="1"/>
</dbReference>
<dbReference type="InterPro" id="IPR016169">
    <property type="entry name" value="FAD-bd_PCMH_sub2"/>
</dbReference>
<dbReference type="RefSeq" id="WP_105957566.1">
    <property type="nucleotide sequence ID" value="NZ_PVNS01000001.1"/>
</dbReference>
<dbReference type="InterPro" id="IPR016166">
    <property type="entry name" value="FAD-bd_PCMH"/>
</dbReference>
<gene>
    <name evidence="5" type="ORF">C6I21_01070</name>
</gene>
<dbReference type="InterPro" id="IPR036683">
    <property type="entry name" value="CO_DH_flav_C_dom_sf"/>
</dbReference>
<evidence type="ECO:0000256" key="1">
    <source>
        <dbReference type="ARBA" id="ARBA00022630"/>
    </source>
</evidence>
<dbReference type="Pfam" id="PF00941">
    <property type="entry name" value="FAD_binding_5"/>
    <property type="match status" value="1"/>
</dbReference>
<feature type="domain" description="FAD-binding PCMH-type" evidence="4">
    <location>
        <begin position="1"/>
        <end position="171"/>
    </location>
</feature>
<organism evidence="5 6">
    <name type="scientific">Alkalicoccus urumqiensis</name>
    <name type="common">Bacillus urumqiensis</name>
    <dbReference type="NCBI Taxonomy" id="1548213"/>
    <lineage>
        <taxon>Bacteria</taxon>
        <taxon>Bacillati</taxon>
        <taxon>Bacillota</taxon>
        <taxon>Bacilli</taxon>
        <taxon>Bacillales</taxon>
        <taxon>Bacillaceae</taxon>
        <taxon>Alkalicoccus</taxon>
    </lineage>
</organism>